<comment type="caution">
    <text evidence="3">The sequence shown here is derived from an EMBL/GenBank/DDBJ whole genome shotgun (WGS) entry which is preliminary data.</text>
</comment>
<feature type="transmembrane region" description="Helical" evidence="1">
    <location>
        <begin position="70"/>
        <end position="91"/>
    </location>
</feature>
<keyword evidence="1" id="KW-0812">Transmembrane</keyword>
<name>A0A852VRS3_9MICO</name>
<dbReference type="AlphaFoldDB" id="A0A852VRS3"/>
<feature type="domain" description="DUF1206" evidence="2">
    <location>
        <begin position="109"/>
        <end position="176"/>
    </location>
</feature>
<evidence type="ECO:0000313" key="4">
    <source>
        <dbReference type="Proteomes" id="UP000554054"/>
    </source>
</evidence>
<dbReference type="Pfam" id="PF06724">
    <property type="entry name" value="DUF1206"/>
    <property type="match status" value="3"/>
</dbReference>
<protein>
    <recommendedName>
        <fullName evidence="2">DUF1206 domain-containing protein</fullName>
    </recommendedName>
</protein>
<keyword evidence="4" id="KW-1185">Reference proteome</keyword>
<dbReference type="Proteomes" id="UP000554054">
    <property type="component" value="Unassembled WGS sequence"/>
</dbReference>
<evidence type="ECO:0000313" key="3">
    <source>
        <dbReference type="EMBL" id="NYF98568.1"/>
    </source>
</evidence>
<dbReference type="RefSeq" id="WP_343062841.1">
    <property type="nucleotide sequence ID" value="NZ_JACCAE010000001.1"/>
</dbReference>
<feature type="transmembrane region" description="Helical" evidence="1">
    <location>
        <begin position="29"/>
        <end position="50"/>
    </location>
</feature>
<accession>A0A852VRS3</accession>
<feature type="transmembrane region" description="Helical" evidence="1">
    <location>
        <begin position="151"/>
        <end position="172"/>
    </location>
</feature>
<dbReference type="EMBL" id="JACCAE010000001">
    <property type="protein sequence ID" value="NYF98568.1"/>
    <property type="molecule type" value="Genomic_DNA"/>
</dbReference>
<evidence type="ECO:0000256" key="1">
    <source>
        <dbReference type="SAM" id="Phobius"/>
    </source>
</evidence>
<reference evidence="3 4" key="1">
    <citation type="submission" date="2020-07" db="EMBL/GenBank/DDBJ databases">
        <title>Sequencing the genomes of 1000 actinobacteria strains.</title>
        <authorList>
            <person name="Klenk H.-P."/>
        </authorList>
    </citation>
    <scope>NUCLEOTIDE SEQUENCE [LARGE SCALE GENOMIC DNA]</scope>
    <source>
        <strain evidence="3 4">DSM 26154</strain>
    </source>
</reference>
<gene>
    <name evidence="3" type="ORF">BJY20_001960</name>
</gene>
<dbReference type="InterPro" id="IPR009597">
    <property type="entry name" value="DUF1206"/>
</dbReference>
<feature type="transmembrane region" description="Helical" evidence="1">
    <location>
        <begin position="240"/>
        <end position="261"/>
    </location>
</feature>
<keyword evidence="1" id="KW-0472">Membrane</keyword>
<feature type="domain" description="DUF1206" evidence="2">
    <location>
        <begin position="30"/>
        <end position="94"/>
    </location>
</feature>
<feature type="transmembrane region" description="Helical" evidence="1">
    <location>
        <begin position="193"/>
        <end position="220"/>
    </location>
</feature>
<proteinExistence type="predicted"/>
<keyword evidence="1" id="KW-1133">Transmembrane helix</keyword>
<feature type="domain" description="DUF1206" evidence="2">
    <location>
        <begin position="197"/>
        <end position="264"/>
    </location>
</feature>
<evidence type="ECO:0000259" key="2">
    <source>
        <dbReference type="Pfam" id="PF06724"/>
    </source>
</evidence>
<sequence length="268" mass="27567">MNTNEGLDSARRAAREVGDNPVFDALARWGFVMSGLLHIVIGYTAARLAWGGGGSADQSGALATLASNPAGVLVMWVIVIGLVALVVWQLTVAIAPGAGGGWLDRGEAVAKAAVYAVLAITAARFALGSGSSQSSEKSSQDVTANLMEQPAGQVLVGAVGVVIVGVGGYHVYSGLSRTFLQDLEEDPGTPARVLGMIGYPAKGIVLGLVGVFFVMAAVQHESSKAAGLDGALKSLRDEPFGPYLLTAVGVGFVAFGLYLFARARHQRI</sequence>
<organism evidence="3 4">
    <name type="scientific">Janibacter cremeus</name>
    <dbReference type="NCBI Taxonomy" id="1285192"/>
    <lineage>
        <taxon>Bacteria</taxon>
        <taxon>Bacillati</taxon>
        <taxon>Actinomycetota</taxon>
        <taxon>Actinomycetes</taxon>
        <taxon>Micrococcales</taxon>
        <taxon>Intrasporangiaceae</taxon>
        <taxon>Janibacter</taxon>
    </lineage>
</organism>